<gene>
    <name evidence="3" type="ORF">GBAR_LOCUS30736</name>
</gene>
<dbReference type="EMBL" id="CASHTH010004350">
    <property type="protein sequence ID" value="CAI8056412.1"/>
    <property type="molecule type" value="Genomic_DNA"/>
</dbReference>
<name>A0AA35XM09_GEOBA</name>
<dbReference type="GO" id="GO:0006308">
    <property type="term" value="P:DNA catabolic process"/>
    <property type="evidence" value="ECO:0007669"/>
    <property type="project" value="InterPro"/>
</dbReference>
<feature type="compositionally biased region" description="Low complexity" evidence="1">
    <location>
        <begin position="20"/>
        <end position="34"/>
    </location>
</feature>
<dbReference type="GO" id="GO:0008855">
    <property type="term" value="F:exodeoxyribonuclease VII activity"/>
    <property type="evidence" value="ECO:0007669"/>
    <property type="project" value="InterPro"/>
</dbReference>
<evidence type="ECO:0000256" key="1">
    <source>
        <dbReference type="SAM" id="MobiDB-lite"/>
    </source>
</evidence>
<dbReference type="InterPro" id="IPR003753">
    <property type="entry name" value="Exonuc_VII_L"/>
</dbReference>
<proteinExistence type="inferred from homology"/>
<dbReference type="HAMAP" id="MF_00378">
    <property type="entry name" value="Exonuc_7_L"/>
    <property type="match status" value="1"/>
</dbReference>
<protein>
    <submittedName>
        <fullName evidence="3">Exodeoxyribonuclease 7 large subunit</fullName>
    </submittedName>
</protein>
<feature type="region of interest" description="Disordered" evidence="1">
    <location>
        <begin position="376"/>
        <end position="406"/>
    </location>
</feature>
<evidence type="ECO:0000259" key="2">
    <source>
        <dbReference type="Pfam" id="PF02601"/>
    </source>
</evidence>
<evidence type="ECO:0000313" key="3">
    <source>
        <dbReference type="EMBL" id="CAI8056412.1"/>
    </source>
</evidence>
<evidence type="ECO:0000313" key="4">
    <source>
        <dbReference type="Proteomes" id="UP001174909"/>
    </source>
</evidence>
<dbReference type="GO" id="GO:0009318">
    <property type="term" value="C:exodeoxyribonuclease VII complex"/>
    <property type="evidence" value="ECO:0007669"/>
    <property type="project" value="InterPro"/>
</dbReference>
<organism evidence="3 4">
    <name type="scientific">Geodia barretti</name>
    <name type="common">Barrett's horny sponge</name>
    <dbReference type="NCBI Taxonomy" id="519541"/>
    <lineage>
        <taxon>Eukaryota</taxon>
        <taxon>Metazoa</taxon>
        <taxon>Porifera</taxon>
        <taxon>Demospongiae</taxon>
        <taxon>Heteroscleromorpha</taxon>
        <taxon>Tetractinellida</taxon>
        <taxon>Astrophorina</taxon>
        <taxon>Geodiidae</taxon>
        <taxon>Geodia</taxon>
    </lineage>
</organism>
<dbReference type="PANTHER" id="PTHR30008:SF0">
    <property type="entry name" value="EXODEOXYRIBONUCLEASE 7 LARGE SUBUNIT"/>
    <property type="match status" value="1"/>
</dbReference>
<dbReference type="NCBIfam" id="TIGR00237">
    <property type="entry name" value="xseA"/>
    <property type="match status" value="1"/>
</dbReference>
<dbReference type="Pfam" id="PF02601">
    <property type="entry name" value="Exonuc_VII_L"/>
    <property type="match status" value="1"/>
</dbReference>
<dbReference type="Proteomes" id="UP001174909">
    <property type="component" value="Unassembled WGS sequence"/>
</dbReference>
<keyword evidence="4" id="KW-1185">Reference proteome</keyword>
<feature type="domain" description="Exonuclease VII large subunit C-terminal" evidence="2">
    <location>
        <begin position="74"/>
        <end position="382"/>
    </location>
</feature>
<sequence>MRTRCWTRSAGAAPPGGSGSRPKTGSRSSPPARSARIRGRSRYQIVVERLELSGAGALLALLEARKKALAAEGLFDEARKRELPYLPETIGVVTSPTGAVIRDILHRIEDRFPRRVLVWPVTVQGAGAAEEIAAAIAGFNRLDAATPIVARGGGSLEDLWAFNEEVVVRAAAASDIPLIAAVGHETDVTLIDLAADLRAPTPTAAAEIAVPVRADLLERTHTLEHRLGASFRRLIAERRARVDGLGRGLPAARDRLTTASQRLDDWSERLARGVRGRLGAERQAVGRLRPLPDRLAQRLGQARQASDLLAVRLGRAGRAALSERAARIGTAARLLESYSYRGVLARGFAVVRDQRERPVTSAAAVKPGAGLSLEFHDGRAAARATGRPKRRKAGRDEDDGGQAPLL</sequence>
<accession>A0AA35XM09</accession>
<reference evidence="3" key="1">
    <citation type="submission" date="2023-03" db="EMBL/GenBank/DDBJ databases">
        <authorList>
            <person name="Steffen K."/>
            <person name="Cardenas P."/>
        </authorList>
    </citation>
    <scope>NUCLEOTIDE SEQUENCE</scope>
</reference>
<dbReference type="AlphaFoldDB" id="A0AA35XM09"/>
<dbReference type="InterPro" id="IPR020579">
    <property type="entry name" value="Exonuc_VII_lsu_C"/>
</dbReference>
<comment type="caution">
    <text evidence="3">The sequence shown here is derived from an EMBL/GenBank/DDBJ whole genome shotgun (WGS) entry which is preliminary data.</text>
</comment>
<dbReference type="PANTHER" id="PTHR30008">
    <property type="entry name" value="EXODEOXYRIBONUCLEASE 7 LARGE SUBUNIT"/>
    <property type="match status" value="1"/>
</dbReference>
<feature type="region of interest" description="Disordered" evidence="1">
    <location>
        <begin position="1"/>
        <end position="37"/>
    </location>
</feature>